<evidence type="ECO:0000313" key="2">
    <source>
        <dbReference type="EMBL" id="GKV37870.1"/>
    </source>
</evidence>
<dbReference type="PANTHER" id="PTHR31676">
    <property type="entry name" value="T31J12.3 PROTEIN-RELATED"/>
    <property type="match status" value="1"/>
</dbReference>
<comment type="caution">
    <text evidence="2">The sequence shown here is derived from an EMBL/GenBank/DDBJ whole genome shotgun (WGS) entry which is preliminary data.</text>
</comment>
<keyword evidence="1" id="KW-0472">Membrane</keyword>
<reference evidence="2 3" key="1">
    <citation type="journal article" date="2021" name="Commun. Biol.">
        <title>The genome of Shorea leprosula (Dipterocarpaceae) highlights the ecological relevance of drought in aseasonal tropical rainforests.</title>
        <authorList>
            <person name="Ng K.K.S."/>
            <person name="Kobayashi M.J."/>
            <person name="Fawcett J.A."/>
            <person name="Hatakeyama M."/>
            <person name="Paape T."/>
            <person name="Ng C.H."/>
            <person name="Ang C.C."/>
            <person name="Tnah L.H."/>
            <person name="Lee C.T."/>
            <person name="Nishiyama T."/>
            <person name="Sese J."/>
            <person name="O'Brien M.J."/>
            <person name="Copetti D."/>
            <person name="Mohd Noor M.I."/>
            <person name="Ong R.C."/>
            <person name="Putra M."/>
            <person name="Sireger I.Z."/>
            <person name="Indrioko S."/>
            <person name="Kosugi Y."/>
            <person name="Izuno A."/>
            <person name="Isagi Y."/>
            <person name="Lee S.L."/>
            <person name="Shimizu K.K."/>
        </authorList>
    </citation>
    <scope>NUCLEOTIDE SEQUENCE [LARGE SCALE GENOMIC DNA]</scope>
    <source>
        <strain evidence="2">214</strain>
    </source>
</reference>
<gene>
    <name evidence="2" type="ORF">SLEP1_g45842</name>
</gene>
<dbReference type="AlphaFoldDB" id="A0AAV5LKL0"/>
<dbReference type="InterPro" id="IPR036758">
    <property type="entry name" value="At5g01610-like"/>
</dbReference>
<accession>A0AAV5LKL0</accession>
<keyword evidence="1" id="KW-1133">Transmembrane helix</keyword>
<name>A0AAV5LKL0_9ROSI</name>
<dbReference type="Gene3D" id="2.30.240.10">
    <property type="entry name" value="At5g01610-like"/>
    <property type="match status" value="1"/>
</dbReference>
<dbReference type="Proteomes" id="UP001054252">
    <property type="component" value="Unassembled WGS sequence"/>
</dbReference>
<protein>
    <submittedName>
        <fullName evidence="2">Uncharacterized protein</fullName>
    </submittedName>
</protein>
<dbReference type="PANTHER" id="PTHR31676:SF73">
    <property type="entry name" value="SIMILARITY TO UNKNOWN PROTEIN"/>
    <property type="match status" value="1"/>
</dbReference>
<dbReference type="InterPro" id="IPR007493">
    <property type="entry name" value="DUF538"/>
</dbReference>
<organism evidence="2 3">
    <name type="scientific">Rubroshorea leprosula</name>
    <dbReference type="NCBI Taxonomy" id="152421"/>
    <lineage>
        <taxon>Eukaryota</taxon>
        <taxon>Viridiplantae</taxon>
        <taxon>Streptophyta</taxon>
        <taxon>Embryophyta</taxon>
        <taxon>Tracheophyta</taxon>
        <taxon>Spermatophyta</taxon>
        <taxon>Magnoliopsida</taxon>
        <taxon>eudicotyledons</taxon>
        <taxon>Gunneridae</taxon>
        <taxon>Pentapetalae</taxon>
        <taxon>rosids</taxon>
        <taxon>malvids</taxon>
        <taxon>Malvales</taxon>
        <taxon>Dipterocarpaceae</taxon>
        <taxon>Rubroshorea</taxon>
    </lineage>
</organism>
<keyword evidence="1" id="KW-0812">Transmembrane</keyword>
<dbReference type="EMBL" id="BPVZ01000125">
    <property type="protein sequence ID" value="GKV37870.1"/>
    <property type="molecule type" value="Genomic_DNA"/>
</dbReference>
<sequence length="151" mass="17232">MSPVTEATEAKAEVHYRDETCRDKFTFLPAEIPDSQLTVEDIEEGGRGHRRVRVREGHSVFFIDTIISYAAVITAYFQPNKIKNLTGVKAREFMIWINLTEICVEEEHDSQSGFITFRTLVGLSRSIPLSLFGAWTADFQDKVDGSKEENW</sequence>
<evidence type="ECO:0000313" key="3">
    <source>
        <dbReference type="Proteomes" id="UP001054252"/>
    </source>
</evidence>
<proteinExistence type="predicted"/>
<dbReference type="Pfam" id="PF04398">
    <property type="entry name" value="DUF538"/>
    <property type="match status" value="1"/>
</dbReference>
<evidence type="ECO:0000256" key="1">
    <source>
        <dbReference type="SAM" id="Phobius"/>
    </source>
</evidence>
<keyword evidence="3" id="KW-1185">Reference proteome</keyword>
<feature type="transmembrane region" description="Helical" evidence="1">
    <location>
        <begin position="59"/>
        <end position="77"/>
    </location>
</feature>
<dbReference type="SUPFAM" id="SSF141562">
    <property type="entry name" value="At5g01610-like"/>
    <property type="match status" value="1"/>
</dbReference>